<dbReference type="InterPro" id="IPR024563">
    <property type="entry name" value="YqhR"/>
</dbReference>
<evidence type="ECO:0000313" key="3">
    <source>
        <dbReference type="Proteomes" id="UP000037558"/>
    </source>
</evidence>
<dbReference type="Pfam" id="PF11085">
    <property type="entry name" value="YqhR"/>
    <property type="match status" value="1"/>
</dbReference>
<reference evidence="3" key="1">
    <citation type="submission" date="2015-08" db="EMBL/GenBank/DDBJ databases">
        <title>Fjat-14210 dsm16467.</title>
        <authorList>
            <person name="Liu B."/>
            <person name="Wang J."/>
            <person name="Zhu Y."/>
            <person name="Liu G."/>
            <person name="Chen Q."/>
            <person name="Chen Z."/>
            <person name="Lan J."/>
            <person name="Che J."/>
            <person name="Ge C."/>
            <person name="Shi H."/>
            <person name="Pan Z."/>
            <person name="Liu X."/>
        </authorList>
    </citation>
    <scope>NUCLEOTIDE SEQUENCE [LARGE SCALE GENOMIC DNA]</scope>
    <source>
        <strain evidence="3">DSM 16467</strain>
    </source>
</reference>
<keyword evidence="3" id="KW-1185">Reference proteome</keyword>
<keyword evidence="1" id="KW-0812">Transmembrane</keyword>
<comment type="caution">
    <text evidence="2">The sequence shown here is derived from an EMBL/GenBank/DDBJ whole genome shotgun (WGS) entry which is preliminary data.</text>
</comment>
<protein>
    <submittedName>
        <fullName evidence="2">Uncharacterized protein</fullName>
    </submittedName>
</protein>
<dbReference type="RefSeq" id="WP_053402161.1">
    <property type="nucleotide sequence ID" value="NZ_JAUKEN010000001.1"/>
</dbReference>
<dbReference type="EMBL" id="LILC01000019">
    <property type="protein sequence ID" value="KOO43955.1"/>
    <property type="molecule type" value="Genomic_DNA"/>
</dbReference>
<accession>A0A0M0KYR7</accession>
<evidence type="ECO:0000313" key="2">
    <source>
        <dbReference type="EMBL" id="KOO43955.1"/>
    </source>
</evidence>
<feature type="transmembrane region" description="Helical" evidence="1">
    <location>
        <begin position="65"/>
        <end position="86"/>
    </location>
</feature>
<feature type="transmembrane region" description="Helical" evidence="1">
    <location>
        <begin position="132"/>
        <end position="150"/>
    </location>
</feature>
<gene>
    <name evidence="2" type="ORF">AMD01_14610</name>
</gene>
<keyword evidence="1" id="KW-1133">Transmembrane helix</keyword>
<dbReference type="PATRIC" id="fig|284581.3.peg.3991"/>
<sequence length="170" mass="19424">MTEEQEHQSQNSKETSYMLKTVSIGFVGGVFWSFLNYIAYLFHFTEISPNVILQPWALGEWKEKAMGNFVSMIILGVISIVVAILYQVTLKNYMRVWIGMLFGLVLWVLVFYVLNPLFPDIKTVSELDKNTIITSICFYILYGVFVGYSISFEASALNLKDSDQATVNEE</sequence>
<evidence type="ECO:0000256" key="1">
    <source>
        <dbReference type="SAM" id="Phobius"/>
    </source>
</evidence>
<dbReference type="STRING" id="284581.AMD01_14610"/>
<name>A0A0M0KYR7_9BACI</name>
<dbReference type="AlphaFoldDB" id="A0A0M0KYR7"/>
<organism evidence="2 3">
    <name type="scientific">Priestia koreensis</name>
    <dbReference type="NCBI Taxonomy" id="284581"/>
    <lineage>
        <taxon>Bacteria</taxon>
        <taxon>Bacillati</taxon>
        <taxon>Bacillota</taxon>
        <taxon>Bacilli</taxon>
        <taxon>Bacillales</taxon>
        <taxon>Bacillaceae</taxon>
        <taxon>Priestia</taxon>
    </lineage>
</organism>
<proteinExistence type="predicted"/>
<dbReference type="Proteomes" id="UP000037558">
    <property type="component" value="Unassembled WGS sequence"/>
</dbReference>
<feature type="transmembrane region" description="Helical" evidence="1">
    <location>
        <begin position="93"/>
        <end position="112"/>
    </location>
</feature>
<feature type="transmembrane region" description="Helical" evidence="1">
    <location>
        <begin position="21"/>
        <end position="45"/>
    </location>
</feature>
<keyword evidence="1" id="KW-0472">Membrane</keyword>